<dbReference type="EMBL" id="UINC01009294">
    <property type="protein sequence ID" value="SVA41710.1"/>
    <property type="molecule type" value="Genomic_DNA"/>
</dbReference>
<dbReference type="InterPro" id="IPR031107">
    <property type="entry name" value="Small_HSP"/>
</dbReference>
<dbReference type="InterPro" id="IPR008978">
    <property type="entry name" value="HSP20-like_chaperone"/>
</dbReference>
<dbReference type="Pfam" id="PF00011">
    <property type="entry name" value="HSP20"/>
    <property type="match status" value="1"/>
</dbReference>
<protein>
    <recommendedName>
        <fullName evidence="1">SHSP domain-containing protein</fullName>
    </recommendedName>
</protein>
<organism evidence="2">
    <name type="scientific">marine metagenome</name>
    <dbReference type="NCBI Taxonomy" id="408172"/>
    <lineage>
        <taxon>unclassified sequences</taxon>
        <taxon>metagenomes</taxon>
        <taxon>ecological metagenomes</taxon>
    </lineage>
</organism>
<dbReference type="InterPro" id="IPR002068">
    <property type="entry name" value="A-crystallin/Hsp20_dom"/>
</dbReference>
<dbReference type="Gene3D" id="2.60.40.790">
    <property type="match status" value="1"/>
</dbReference>
<accession>A0A381VN18</accession>
<evidence type="ECO:0000313" key="2">
    <source>
        <dbReference type="EMBL" id="SVA41710.1"/>
    </source>
</evidence>
<proteinExistence type="predicted"/>
<name>A0A381VN18_9ZZZZ</name>
<reference evidence="2" key="1">
    <citation type="submission" date="2018-05" db="EMBL/GenBank/DDBJ databases">
        <authorList>
            <person name="Lanie J.A."/>
            <person name="Ng W.-L."/>
            <person name="Kazmierczak K.M."/>
            <person name="Andrzejewski T.M."/>
            <person name="Davidsen T.M."/>
            <person name="Wayne K.J."/>
            <person name="Tettelin H."/>
            <person name="Glass J.I."/>
            <person name="Rusch D."/>
            <person name="Podicherti R."/>
            <person name="Tsui H.-C.T."/>
            <person name="Winkler M.E."/>
        </authorList>
    </citation>
    <scope>NUCLEOTIDE SEQUENCE</scope>
</reference>
<dbReference type="CDD" id="cd06464">
    <property type="entry name" value="ACD_sHsps-like"/>
    <property type="match status" value="1"/>
</dbReference>
<gene>
    <name evidence="2" type="ORF">METZ01_LOCUS94564</name>
</gene>
<dbReference type="AlphaFoldDB" id="A0A381VN18"/>
<feature type="domain" description="SHSP" evidence="1">
    <location>
        <begin position="60"/>
        <end position="172"/>
    </location>
</feature>
<dbReference type="PROSITE" id="PS01031">
    <property type="entry name" value="SHSP"/>
    <property type="match status" value="1"/>
</dbReference>
<evidence type="ECO:0000259" key="1">
    <source>
        <dbReference type="PROSITE" id="PS01031"/>
    </source>
</evidence>
<dbReference type="SUPFAM" id="SSF49764">
    <property type="entry name" value="HSP20-like chaperones"/>
    <property type="match status" value="1"/>
</dbReference>
<dbReference type="PANTHER" id="PTHR11527">
    <property type="entry name" value="HEAT-SHOCK PROTEIN 20 FAMILY MEMBER"/>
    <property type="match status" value="1"/>
</dbReference>
<sequence>MYMYSKNNILSAENHDKPNFNCILLEDYIMSLVTWHPEEALDNFFDTDRFFNVKPNRWYTETETVVPKVNVTENENFFHLEAETPGMQDKDINIEVHNGVLTIKGHKENESDRKKENFHIREFNKQSFERSFKLSDRIDTGKVAAKIDNGVLRVDLPKHEQIKPQKIEVQSNS</sequence>